<dbReference type="InterPro" id="IPR036890">
    <property type="entry name" value="HATPase_C_sf"/>
</dbReference>
<evidence type="ECO:0000256" key="3">
    <source>
        <dbReference type="ARBA" id="ARBA00012438"/>
    </source>
</evidence>
<keyword evidence="4" id="KW-0597">Phosphoprotein</keyword>
<feature type="domain" description="Histidine kinase" evidence="11">
    <location>
        <begin position="250"/>
        <end position="440"/>
    </location>
</feature>
<feature type="transmembrane region" description="Helical" evidence="10">
    <location>
        <begin position="12"/>
        <end position="32"/>
    </location>
</feature>
<dbReference type="RefSeq" id="WP_311366956.1">
    <property type="nucleotide sequence ID" value="NZ_JAVRHX010000001.1"/>
</dbReference>
<dbReference type="InterPro" id="IPR005467">
    <property type="entry name" value="His_kinase_dom"/>
</dbReference>
<dbReference type="SMART" id="SM00387">
    <property type="entry name" value="HATPase_c"/>
    <property type="match status" value="1"/>
</dbReference>
<evidence type="ECO:0000259" key="11">
    <source>
        <dbReference type="PROSITE" id="PS50109"/>
    </source>
</evidence>
<dbReference type="SMART" id="SM00304">
    <property type="entry name" value="HAMP"/>
    <property type="match status" value="1"/>
</dbReference>
<dbReference type="InterPro" id="IPR050428">
    <property type="entry name" value="TCS_sensor_his_kinase"/>
</dbReference>
<sequence>MRAIKAYRKSSSFVVSFVFTSLLMFGVGFNSYTLSVANDDLLIRETEAAIQADIGGFRSLYNTAGRKAVIQAVEDRLQSYSNDFLYFLKDSDANYISGNLASWPEDNVDFVKNGLLEIRVELREEYRSEQSSTTRAVAMVMEFSNKDTLLVARNVQDIEFAVALAQTSSWVMIAILCIVAIGSLGVAYYVVTRINKISDTADAIISTGDLSDRLHVDSSWDDLSKLTLVLNQLLDKIEQSVHAISLVSDNIAHDLRTPLTRLQSHIEVINDDEEKQQLRKECDNLLGIFNSLLRISDIENTSKRAGFALISLTDVANDAVDLYLPIAESKQIEVHSIIEDQTPILENFYGDKNLLFQAFANVLDNAIKFTPEHGKIEIHLTSHNKQIVFSVNDTGSGVNAQSIDKLTRRFFREEKSRTTVGNGLGLSLVSAIIALHDGDLIFEKSHIPSTTKEVGGGLCCKMIFSVA</sequence>
<evidence type="ECO:0000259" key="12">
    <source>
        <dbReference type="PROSITE" id="PS50885"/>
    </source>
</evidence>
<dbReference type="InterPro" id="IPR008358">
    <property type="entry name" value="Sig_transdc_His_kin/Pase_MprB"/>
</dbReference>
<name>A0ABU2ZMG9_9ALTE</name>
<keyword evidence="8 10" id="KW-1133">Transmembrane helix</keyword>
<dbReference type="Pfam" id="PF00512">
    <property type="entry name" value="HisKA"/>
    <property type="match status" value="1"/>
</dbReference>
<dbReference type="Pfam" id="PF02518">
    <property type="entry name" value="HATPase_c"/>
    <property type="match status" value="1"/>
</dbReference>
<dbReference type="InterPro" id="IPR003594">
    <property type="entry name" value="HATPase_dom"/>
</dbReference>
<dbReference type="PROSITE" id="PS50109">
    <property type="entry name" value="HIS_KIN"/>
    <property type="match status" value="1"/>
</dbReference>
<dbReference type="Gene3D" id="3.30.565.10">
    <property type="entry name" value="Histidine kinase-like ATPase, C-terminal domain"/>
    <property type="match status" value="1"/>
</dbReference>
<dbReference type="InterPro" id="IPR003660">
    <property type="entry name" value="HAMP_dom"/>
</dbReference>
<keyword evidence="5" id="KW-0808">Transferase</keyword>
<evidence type="ECO:0000313" key="13">
    <source>
        <dbReference type="EMBL" id="MDT0593441.1"/>
    </source>
</evidence>
<protein>
    <recommendedName>
        <fullName evidence="3">histidine kinase</fullName>
        <ecNumber evidence="3">2.7.13.3</ecNumber>
    </recommendedName>
</protein>
<dbReference type="EMBL" id="JAVRHX010000001">
    <property type="protein sequence ID" value="MDT0593441.1"/>
    <property type="molecule type" value="Genomic_DNA"/>
</dbReference>
<dbReference type="GO" id="GO:0016301">
    <property type="term" value="F:kinase activity"/>
    <property type="evidence" value="ECO:0007669"/>
    <property type="project" value="UniProtKB-KW"/>
</dbReference>
<comment type="catalytic activity">
    <reaction evidence="1">
        <text>ATP + protein L-histidine = ADP + protein N-phospho-L-histidine.</text>
        <dbReference type="EC" id="2.7.13.3"/>
    </reaction>
</comment>
<dbReference type="PANTHER" id="PTHR45436">
    <property type="entry name" value="SENSOR HISTIDINE KINASE YKOH"/>
    <property type="match status" value="1"/>
</dbReference>
<keyword evidence="9" id="KW-0902">Two-component regulatory system</keyword>
<keyword evidence="14" id="KW-1185">Reference proteome</keyword>
<evidence type="ECO:0000256" key="1">
    <source>
        <dbReference type="ARBA" id="ARBA00000085"/>
    </source>
</evidence>
<dbReference type="SMART" id="SM00388">
    <property type="entry name" value="HisKA"/>
    <property type="match status" value="1"/>
</dbReference>
<gene>
    <name evidence="13" type="ORF">RM552_01120</name>
</gene>
<keyword evidence="10" id="KW-0472">Membrane</keyword>
<dbReference type="Gene3D" id="1.10.287.130">
    <property type="match status" value="1"/>
</dbReference>
<evidence type="ECO:0000313" key="14">
    <source>
        <dbReference type="Proteomes" id="UP001253545"/>
    </source>
</evidence>
<evidence type="ECO:0000256" key="4">
    <source>
        <dbReference type="ARBA" id="ARBA00022553"/>
    </source>
</evidence>
<dbReference type="InterPro" id="IPR036097">
    <property type="entry name" value="HisK_dim/P_sf"/>
</dbReference>
<proteinExistence type="predicted"/>
<evidence type="ECO:0000256" key="2">
    <source>
        <dbReference type="ARBA" id="ARBA00004370"/>
    </source>
</evidence>
<feature type="transmembrane region" description="Helical" evidence="10">
    <location>
        <begin position="170"/>
        <end position="191"/>
    </location>
</feature>
<dbReference type="InterPro" id="IPR003661">
    <property type="entry name" value="HisK_dim/P_dom"/>
</dbReference>
<dbReference type="SUPFAM" id="SSF47384">
    <property type="entry name" value="Homodimeric domain of signal transducing histidine kinase"/>
    <property type="match status" value="1"/>
</dbReference>
<evidence type="ECO:0000256" key="10">
    <source>
        <dbReference type="SAM" id="Phobius"/>
    </source>
</evidence>
<evidence type="ECO:0000256" key="9">
    <source>
        <dbReference type="ARBA" id="ARBA00023012"/>
    </source>
</evidence>
<feature type="domain" description="HAMP" evidence="12">
    <location>
        <begin position="188"/>
        <end position="242"/>
    </location>
</feature>
<comment type="caution">
    <text evidence="13">The sequence shown here is derived from an EMBL/GenBank/DDBJ whole genome shotgun (WGS) entry which is preliminary data.</text>
</comment>
<evidence type="ECO:0000256" key="6">
    <source>
        <dbReference type="ARBA" id="ARBA00022692"/>
    </source>
</evidence>
<dbReference type="SUPFAM" id="SSF55874">
    <property type="entry name" value="ATPase domain of HSP90 chaperone/DNA topoisomerase II/histidine kinase"/>
    <property type="match status" value="1"/>
</dbReference>
<evidence type="ECO:0000256" key="5">
    <source>
        <dbReference type="ARBA" id="ARBA00022679"/>
    </source>
</evidence>
<dbReference type="CDD" id="cd00082">
    <property type="entry name" value="HisKA"/>
    <property type="match status" value="1"/>
</dbReference>
<evidence type="ECO:0000256" key="7">
    <source>
        <dbReference type="ARBA" id="ARBA00022777"/>
    </source>
</evidence>
<dbReference type="Proteomes" id="UP001253545">
    <property type="component" value="Unassembled WGS sequence"/>
</dbReference>
<dbReference type="EC" id="2.7.13.3" evidence="3"/>
<comment type="subcellular location">
    <subcellularLocation>
        <location evidence="2">Membrane</location>
    </subcellularLocation>
</comment>
<keyword evidence="6 10" id="KW-0812">Transmembrane</keyword>
<dbReference type="PANTHER" id="PTHR45436:SF8">
    <property type="entry name" value="HISTIDINE KINASE"/>
    <property type="match status" value="1"/>
</dbReference>
<accession>A0ABU2ZMG9</accession>
<organism evidence="13 14">
    <name type="scientific">Glaciecola petra</name>
    <dbReference type="NCBI Taxonomy" id="3075602"/>
    <lineage>
        <taxon>Bacteria</taxon>
        <taxon>Pseudomonadati</taxon>
        <taxon>Pseudomonadota</taxon>
        <taxon>Gammaproteobacteria</taxon>
        <taxon>Alteromonadales</taxon>
        <taxon>Alteromonadaceae</taxon>
        <taxon>Glaciecola</taxon>
    </lineage>
</organism>
<evidence type="ECO:0000256" key="8">
    <source>
        <dbReference type="ARBA" id="ARBA00022989"/>
    </source>
</evidence>
<dbReference type="PROSITE" id="PS50885">
    <property type="entry name" value="HAMP"/>
    <property type="match status" value="1"/>
</dbReference>
<keyword evidence="7 13" id="KW-0418">Kinase</keyword>
<reference evidence="13 14" key="1">
    <citation type="submission" date="2023-09" db="EMBL/GenBank/DDBJ databases">
        <authorList>
            <person name="Rey-Velasco X."/>
        </authorList>
    </citation>
    <scope>NUCLEOTIDE SEQUENCE [LARGE SCALE GENOMIC DNA]</scope>
    <source>
        <strain evidence="13 14">P117</strain>
    </source>
</reference>
<dbReference type="Gene3D" id="6.10.340.10">
    <property type="match status" value="1"/>
</dbReference>
<dbReference type="PRINTS" id="PR01780">
    <property type="entry name" value="LANTIREGPROT"/>
</dbReference>